<proteinExistence type="predicted"/>
<feature type="transmembrane region" description="Helical" evidence="1">
    <location>
        <begin position="30"/>
        <end position="46"/>
    </location>
</feature>
<dbReference type="AlphaFoldDB" id="R0KWG2"/>
<name>R0KWG2_NOSB1</name>
<feature type="transmembrane region" description="Helical" evidence="1">
    <location>
        <begin position="66"/>
        <end position="88"/>
    </location>
</feature>
<evidence type="ECO:0000313" key="2">
    <source>
        <dbReference type="EMBL" id="EOB14557.1"/>
    </source>
</evidence>
<protein>
    <submittedName>
        <fullName evidence="2">Uncharacterized protein</fullName>
    </submittedName>
</protein>
<gene>
    <name evidence="2" type="ORF">NBO_24g0003</name>
</gene>
<keyword evidence="1" id="KW-1133">Transmembrane helix</keyword>
<dbReference type="EMBL" id="KB908932">
    <property type="protein sequence ID" value="EOB14557.1"/>
    <property type="molecule type" value="Genomic_DNA"/>
</dbReference>
<dbReference type="OrthoDB" id="2189914at2759"/>
<dbReference type="OMA" id="IGLWGPC"/>
<feature type="transmembrane region" description="Helical" evidence="1">
    <location>
        <begin position="210"/>
        <end position="232"/>
    </location>
</feature>
<dbReference type="HOGENOM" id="CLU_787769_0_0_1"/>
<dbReference type="Proteomes" id="UP000016927">
    <property type="component" value="Unassembled WGS sequence"/>
</dbReference>
<feature type="transmembrane region" description="Helical" evidence="1">
    <location>
        <begin position="244"/>
        <end position="265"/>
    </location>
</feature>
<feature type="transmembrane region" description="Helical" evidence="1">
    <location>
        <begin position="132"/>
        <end position="150"/>
    </location>
</feature>
<keyword evidence="3" id="KW-1185">Reference proteome</keyword>
<dbReference type="VEuPathDB" id="MicrosporidiaDB:NBO_24g0003"/>
<sequence>MDRVQENSAIDEGFINDKGDDFVEQKRMNYIHESVFISFLLIYAIWRWCKSSFKNSDAFKSTLRTLGSFLILMSILSSAIYNFLLLYLSSQFEIDKYEFELLGYSKHSLIWRHVNLFEVLNVSYLFSKVLRISSLYMLIGLWGPCLYSFINKDKFGYEVFRSRNINSKIYISKDIFQTSIITFAKIYSILRIPLCTFAYFKMRNLEAKNIIFIESFFLGLEIYLCIGFMLVLKTRHGLLSENKGMDTITLLGVCLGFYGFFTYSLNNIDIPFPINDLIYQIKQSLMFGLRIVIDCLAISMFCPIKNQIFDGNDENNSVFFSETKEPIKKIGFEDERVEPMKECQVESVISYR</sequence>
<evidence type="ECO:0000313" key="3">
    <source>
        <dbReference type="Proteomes" id="UP000016927"/>
    </source>
</evidence>
<keyword evidence="1" id="KW-0812">Transmembrane</keyword>
<evidence type="ECO:0000256" key="1">
    <source>
        <dbReference type="SAM" id="Phobius"/>
    </source>
</evidence>
<keyword evidence="1" id="KW-0472">Membrane</keyword>
<organism evidence="2 3">
    <name type="scientific">Nosema bombycis (strain CQ1 / CVCC 102059)</name>
    <name type="common">Microsporidian parasite</name>
    <name type="synonym">Pebrine of silkworm</name>
    <dbReference type="NCBI Taxonomy" id="578461"/>
    <lineage>
        <taxon>Eukaryota</taxon>
        <taxon>Fungi</taxon>
        <taxon>Fungi incertae sedis</taxon>
        <taxon>Microsporidia</taxon>
        <taxon>Nosematidae</taxon>
        <taxon>Nosema</taxon>
    </lineage>
</organism>
<reference evidence="2 3" key="1">
    <citation type="journal article" date="2013" name="BMC Genomics">
        <title>Comparative genomics of parasitic silkworm microsporidia reveal an association between genome expansion and host adaptation.</title>
        <authorList>
            <person name="Pan G."/>
            <person name="Xu J."/>
            <person name="Li T."/>
            <person name="Xia Q."/>
            <person name="Liu S.L."/>
            <person name="Zhang G."/>
            <person name="Li S."/>
            <person name="Li C."/>
            <person name="Liu H."/>
            <person name="Yang L."/>
            <person name="Liu T."/>
            <person name="Zhang X."/>
            <person name="Wu Z."/>
            <person name="Fan W."/>
            <person name="Dang X."/>
            <person name="Xiang H."/>
            <person name="Tao M."/>
            <person name="Li Y."/>
            <person name="Hu J."/>
            <person name="Li Z."/>
            <person name="Lin L."/>
            <person name="Luo J."/>
            <person name="Geng L."/>
            <person name="Wang L."/>
            <person name="Long M."/>
            <person name="Wan Y."/>
            <person name="He N."/>
            <person name="Zhang Z."/>
            <person name="Lu C."/>
            <person name="Keeling P.J."/>
            <person name="Wang J."/>
            <person name="Xiang Z."/>
            <person name="Zhou Z."/>
        </authorList>
    </citation>
    <scope>NUCLEOTIDE SEQUENCE [LARGE SCALE GENOMIC DNA]</scope>
    <source>
        <strain evidence="3">CQ1 / CVCC 102059</strain>
    </source>
</reference>
<accession>R0KWG2</accession>